<name>A0A9X5CA05_9FIRM</name>
<feature type="transmembrane region" description="Helical" evidence="7">
    <location>
        <begin position="140"/>
        <end position="159"/>
    </location>
</feature>
<feature type="domain" description="Citrate transporter-like" evidence="8">
    <location>
        <begin position="22"/>
        <end position="330"/>
    </location>
</feature>
<keyword evidence="2" id="KW-0813">Transport</keyword>
<gene>
    <name evidence="9" type="ORF">FMM80_18365</name>
</gene>
<dbReference type="Proteomes" id="UP000474104">
    <property type="component" value="Unassembled WGS sequence"/>
</dbReference>
<dbReference type="PANTHER" id="PTHR43652:SF1">
    <property type="entry name" value="RESPONSE REGULATOR"/>
    <property type="match status" value="1"/>
</dbReference>
<keyword evidence="4" id="KW-0677">Repeat</keyword>
<dbReference type="InterPro" id="IPR051679">
    <property type="entry name" value="DASS-Related_Transporters"/>
</dbReference>
<dbReference type="PANTHER" id="PTHR43652">
    <property type="entry name" value="BASIC AMINO ACID ANTIPORTER YFCC-RELATED"/>
    <property type="match status" value="1"/>
</dbReference>
<dbReference type="OrthoDB" id="9765532at2"/>
<feature type="transmembrane region" description="Helical" evidence="7">
    <location>
        <begin position="258"/>
        <end position="276"/>
    </location>
</feature>
<evidence type="ECO:0000256" key="4">
    <source>
        <dbReference type="ARBA" id="ARBA00022737"/>
    </source>
</evidence>
<feature type="transmembrane region" description="Helical" evidence="7">
    <location>
        <begin position="372"/>
        <end position="391"/>
    </location>
</feature>
<evidence type="ECO:0000256" key="2">
    <source>
        <dbReference type="ARBA" id="ARBA00022448"/>
    </source>
</evidence>
<feature type="transmembrane region" description="Helical" evidence="7">
    <location>
        <begin position="288"/>
        <end position="307"/>
    </location>
</feature>
<evidence type="ECO:0000313" key="10">
    <source>
        <dbReference type="Proteomes" id="UP000474104"/>
    </source>
</evidence>
<keyword evidence="5 7" id="KW-1133">Transmembrane helix</keyword>
<evidence type="ECO:0000256" key="7">
    <source>
        <dbReference type="SAM" id="Phobius"/>
    </source>
</evidence>
<feature type="transmembrane region" description="Helical" evidence="7">
    <location>
        <begin position="411"/>
        <end position="431"/>
    </location>
</feature>
<reference evidence="9 10" key="1">
    <citation type="submission" date="2019-07" db="EMBL/GenBank/DDBJ databases">
        <title>Draft genome sequences of 15 bacterial species constituting the stable defined intestinal microbiota of the GM15 gnotobiotic mouse model.</title>
        <authorList>
            <person name="Elie C."/>
            <person name="Mathieu A."/>
            <person name="Saliou A."/>
            <person name="Darnaud M."/>
            <person name="Leulier F."/>
            <person name="Tamellini A."/>
        </authorList>
    </citation>
    <scope>NUCLEOTIDE SEQUENCE [LARGE SCALE GENOMIC DNA]</scope>
    <source>
        <strain evidence="10">ASF 502</strain>
    </source>
</reference>
<dbReference type="GO" id="GO:0055085">
    <property type="term" value="P:transmembrane transport"/>
    <property type="evidence" value="ECO:0007669"/>
    <property type="project" value="InterPro"/>
</dbReference>
<evidence type="ECO:0000256" key="6">
    <source>
        <dbReference type="ARBA" id="ARBA00023136"/>
    </source>
</evidence>
<dbReference type="InterPro" id="IPR004680">
    <property type="entry name" value="Cit_transptr-like_dom"/>
</dbReference>
<keyword evidence="6 7" id="KW-0472">Membrane</keyword>
<evidence type="ECO:0000256" key="3">
    <source>
        <dbReference type="ARBA" id="ARBA00022692"/>
    </source>
</evidence>
<evidence type="ECO:0000259" key="8">
    <source>
        <dbReference type="Pfam" id="PF03600"/>
    </source>
</evidence>
<accession>A0A9X5CA05</accession>
<evidence type="ECO:0000256" key="5">
    <source>
        <dbReference type="ARBA" id="ARBA00022989"/>
    </source>
</evidence>
<protein>
    <recommendedName>
        <fullName evidence="8">Citrate transporter-like domain-containing protein</fullName>
    </recommendedName>
</protein>
<feature type="transmembrane region" description="Helical" evidence="7">
    <location>
        <begin position="184"/>
        <end position="203"/>
    </location>
</feature>
<dbReference type="GO" id="GO:0005886">
    <property type="term" value="C:plasma membrane"/>
    <property type="evidence" value="ECO:0007669"/>
    <property type="project" value="TreeGrafter"/>
</dbReference>
<comment type="subcellular location">
    <subcellularLocation>
        <location evidence="1">Membrane</location>
        <topology evidence="1">Multi-pass membrane protein</topology>
    </subcellularLocation>
</comment>
<feature type="transmembrane region" description="Helical" evidence="7">
    <location>
        <begin position="53"/>
        <end position="71"/>
    </location>
</feature>
<feature type="transmembrane region" description="Helical" evidence="7">
    <location>
        <begin position="96"/>
        <end position="120"/>
    </location>
</feature>
<proteinExistence type="predicted"/>
<dbReference type="AlphaFoldDB" id="A0A9X5CA05"/>
<sequence length="432" mass="46313">MSQLTICLIIFLLTLVGFAVGSKYVSITVISLISMVLMMLTGCLDAQTALGCFSNSSAILMASMFIVAAGLNKTQMVNNVSAFICRISKGSFTKVLAGYVILTFILAQFIPSAVVVFSIVSPLGLSVCKEMKLSPSKMMFSLGITSIGTVITLPLSSAIQEFARIEGFLEAYEYTHYNMKVTDITFAKFPVALAIMLLAVFVLPKFAPDYPIDVDESALGKGKAASTAVLDPIREVIGYLTFILVLAGMIFSSKIGLASWQITLIGALVIMACGILKKDEAIKSMNLSMVLLYIGALGIGNALSATGAADLIGNWLSGIVTGLNNNYLVGLLLFIVPFILTQFMLNLGVYSIFVPLYIMLCKSMGTNPIGPVMLCMIACMTAFFTPLATPAVPVMMGTGKYTVKDLIKMGWIPFLVITAVSVGWIMTVYPIF</sequence>
<keyword evidence="3 7" id="KW-0812">Transmembrane</keyword>
<evidence type="ECO:0000256" key="1">
    <source>
        <dbReference type="ARBA" id="ARBA00004141"/>
    </source>
</evidence>
<dbReference type="RefSeq" id="WP_004078351.1">
    <property type="nucleotide sequence ID" value="NZ_VIRB01000108.1"/>
</dbReference>
<organism evidence="9 10">
    <name type="scientific">Schaedlerella arabinosiphila</name>
    <dbReference type="NCBI Taxonomy" id="2044587"/>
    <lineage>
        <taxon>Bacteria</taxon>
        <taxon>Bacillati</taxon>
        <taxon>Bacillota</taxon>
        <taxon>Clostridia</taxon>
        <taxon>Lachnospirales</taxon>
        <taxon>Lachnospiraceae</taxon>
        <taxon>Schaedlerella</taxon>
    </lineage>
</organism>
<evidence type="ECO:0000313" key="9">
    <source>
        <dbReference type="EMBL" id="NDO70501.1"/>
    </source>
</evidence>
<comment type="caution">
    <text evidence="9">The sequence shown here is derived from an EMBL/GenBank/DDBJ whole genome shotgun (WGS) entry which is preliminary data.</text>
</comment>
<dbReference type="EMBL" id="VIRB01000108">
    <property type="protein sequence ID" value="NDO70501.1"/>
    <property type="molecule type" value="Genomic_DNA"/>
</dbReference>
<dbReference type="Pfam" id="PF03600">
    <property type="entry name" value="CitMHS"/>
    <property type="match status" value="1"/>
</dbReference>
<feature type="transmembrane region" description="Helical" evidence="7">
    <location>
        <begin position="327"/>
        <end position="360"/>
    </location>
</feature>